<sequence>MIEINKVTKHFEKEQVLDNVQMNIQKGSIYGLLGSNGAGKTTLLKIVAGIIQQDNGEITIEKKAVFENISIKERMIFIPDALYFFSQYTVQQMANFYRNIYSNWNEVRFHQMKKLLDLDVNSKIHRFSKGMQRQVAFWLALCAMPDYLILDEPFDGLDPVIRKKIKTWMIQDVADREMTVVISSHNLREVEDICDSIGILHRGKLMLEKDLDDLKSDIHKVQLAFRDNEPEDLFEGLDVMHSEKRGSVSLYIIKGDYEAIEQIVEDYQPVVFDILPLTLEEIFVYEMEGAGYAIENILL</sequence>
<dbReference type="AlphaFoldDB" id="A0A841RIF8"/>
<dbReference type="SUPFAM" id="SSF52540">
    <property type="entry name" value="P-loop containing nucleoside triphosphate hydrolases"/>
    <property type="match status" value="1"/>
</dbReference>
<gene>
    <name evidence="5" type="ORF">GGQ92_000033</name>
</gene>
<keyword evidence="3 5" id="KW-0067">ATP-binding</keyword>
<dbReference type="Gene3D" id="3.40.50.300">
    <property type="entry name" value="P-loop containing nucleotide triphosphate hydrolases"/>
    <property type="match status" value="1"/>
</dbReference>
<proteinExistence type="predicted"/>
<dbReference type="GO" id="GO:0016887">
    <property type="term" value="F:ATP hydrolysis activity"/>
    <property type="evidence" value="ECO:0007669"/>
    <property type="project" value="InterPro"/>
</dbReference>
<dbReference type="PROSITE" id="PS50893">
    <property type="entry name" value="ABC_TRANSPORTER_2"/>
    <property type="match status" value="1"/>
</dbReference>
<dbReference type="Pfam" id="PF00005">
    <property type="entry name" value="ABC_tran"/>
    <property type="match status" value="1"/>
</dbReference>
<dbReference type="PANTHER" id="PTHR42939">
    <property type="entry name" value="ABC TRANSPORTER ATP-BINDING PROTEIN ALBC-RELATED"/>
    <property type="match status" value="1"/>
</dbReference>
<dbReference type="EMBL" id="JACHON010000001">
    <property type="protein sequence ID" value="MBB6511266.1"/>
    <property type="molecule type" value="Genomic_DNA"/>
</dbReference>
<dbReference type="RefSeq" id="WP_184243314.1">
    <property type="nucleotide sequence ID" value="NZ_BAAACU010000020.1"/>
</dbReference>
<protein>
    <submittedName>
        <fullName evidence="5">ABC-2 type transport system ATP-binding protein</fullName>
    </submittedName>
</protein>
<keyword evidence="2" id="KW-0547">Nucleotide-binding</keyword>
<accession>A0A841RIF8</accession>
<dbReference type="InterPro" id="IPR027417">
    <property type="entry name" value="P-loop_NTPase"/>
</dbReference>
<evidence type="ECO:0000313" key="5">
    <source>
        <dbReference type="EMBL" id="MBB6511266.1"/>
    </source>
</evidence>
<keyword evidence="1" id="KW-0813">Transport</keyword>
<reference evidence="5 6" key="1">
    <citation type="submission" date="2020-08" db="EMBL/GenBank/DDBJ databases">
        <title>Genomic Encyclopedia of Type Strains, Phase IV (KMG-IV): sequencing the most valuable type-strain genomes for metagenomic binning, comparative biology and taxonomic classification.</title>
        <authorList>
            <person name="Goeker M."/>
        </authorList>
    </citation>
    <scope>NUCLEOTIDE SEQUENCE [LARGE SCALE GENOMIC DNA]</scope>
    <source>
        <strain evidence="5 6">DSM 11805</strain>
    </source>
</reference>
<comment type="caution">
    <text evidence="5">The sequence shown here is derived from an EMBL/GenBank/DDBJ whole genome shotgun (WGS) entry which is preliminary data.</text>
</comment>
<dbReference type="SMART" id="SM00382">
    <property type="entry name" value="AAA"/>
    <property type="match status" value="1"/>
</dbReference>
<feature type="domain" description="ABC transporter" evidence="4">
    <location>
        <begin position="2"/>
        <end position="227"/>
    </location>
</feature>
<keyword evidence="6" id="KW-1185">Reference proteome</keyword>
<dbReference type="InterPro" id="IPR003439">
    <property type="entry name" value="ABC_transporter-like_ATP-bd"/>
</dbReference>
<dbReference type="GO" id="GO:0005524">
    <property type="term" value="F:ATP binding"/>
    <property type="evidence" value="ECO:0007669"/>
    <property type="project" value="UniProtKB-KW"/>
</dbReference>
<evidence type="ECO:0000313" key="6">
    <source>
        <dbReference type="Proteomes" id="UP000572212"/>
    </source>
</evidence>
<dbReference type="CDD" id="cd03230">
    <property type="entry name" value="ABC_DR_subfamily_A"/>
    <property type="match status" value="1"/>
</dbReference>
<evidence type="ECO:0000256" key="2">
    <source>
        <dbReference type="ARBA" id="ARBA00022741"/>
    </source>
</evidence>
<name>A0A841RIF8_9BACI</name>
<evidence type="ECO:0000256" key="3">
    <source>
        <dbReference type="ARBA" id="ARBA00022840"/>
    </source>
</evidence>
<dbReference type="PANTHER" id="PTHR42939:SF1">
    <property type="entry name" value="ABC TRANSPORTER ATP-BINDING PROTEIN ALBC-RELATED"/>
    <property type="match status" value="1"/>
</dbReference>
<dbReference type="Proteomes" id="UP000572212">
    <property type="component" value="Unassembled WGS sequence"/>
</dbReference>
<evidence type="ECO:0000259" key="4">
    <source>
        <dbReference type="PROSITE" id="PS50893"/>
    </source>
</evidence>
<organism evidence="5 6">
    <name type="scientific">Gracilibacillus halotolerans</name>
    <dbReference type="NCBI Taxonomy" id="74386"/>
    <lineage>
        <taxon>Bacteria</taxon>
        <taxon>Bacillati</taxon>
        <taxon>Bacillota</taxon>
        <taxon>Bacilli</taxon>
        <taxon>Bacillales</taxon>
        <taxon>Bacillaceae</taxon>
        <taxon>Gracilibacillus</taxon>
    </lineage>
</organism>
<evidence type="ECO:0000256" key="1">
    <source>
        <dbReference type="ARBA" id="ARBA00022448"/>
    </source>
</evidence>
<dbReference type="InterPro" id="IPR003593">
    <property type="entry name" value="AAA+_ATPase"/>
</dbReference>
<dbReference type="InterPro" id="IPR051782">
    <property type="entry name" value="ABC_Transporter_VariousFunc"/>
</dbReference>